<evidence type="ECO:0000313" key="2">
    <source>
        <dbReference type="EMBL" id="EID74145.1"/>
    </source>
</evidence>
<feature type="region of interest" description="Disordered" evidence="1">
    <location>
        <begin position="59"/>
        <end position="180"/>
    </location>
</feature>
<keyword evidence="2" id="KW-0808">Transferase</keyword>
<dbReference type="SUPFAM" id="SSF55729">
    <property type="entry name" value="Acyl-CoA N-acyltransferases (Nat)"/>
    <property type="match status" value="1"/>
</dbReference>
<dbReference type="InterPro" id="IPR016181">
    <property type="entry name" value="Acyl_CoA_acyltransferase"/>
</dbReference>
<dbReference type="EMBL" id="AJJH01000164">
    <property type="protein sequence ID" value="EID74145.1"/>
    <property type="molecule type" value="Genomic_DNA"/>
</dbReference>
<protein>
    <submittedName>
        <fullName evidence="2">Acetyltransferase</fullName>
    </submittedName>
</protein>
<comment type="caution">
    <text evidence="2">The sequence shown here is derived from an EMBL/GenBank/DDBJ whole genome shotgun (WGS) entry which is preliminary data.</text>
</comment>
<evidence type="ECO:0000256" key="1">
    <source>
        <dbReference type="SAM" id="MobiDB-lite"/>
    </source>
</evidence>
<dbReference type="GO" id="GO:0016740">
    <property type="term" value="F:transferase activity"/>
    <property type="evidence" value="ECO:0007669"/>
    <property type="project" value="UniProtKB-KW"/>
</dbReference>
<feature type="compositionally biased region" description="Low complexity" evidence="1">
    <location>
        <begin position="143"/>
        <end position="180"/>
    </location>
</feature>
<name>I0WCM9_RHOOP</name>
<sequence length="180" mass="19071">MPPITVRRLDARDWGSVLRIYSEGIATDARWLDGHRWVAEVDGTVAGWAALSPVSSRRVGAGREHRVHRTAPRGRLPDGLGAATPRADRRCLARQRAARAPPGHLTLRPPGDTVEECSPSSISPNWTHRPGGNGCGRSPITWGSSTSTGTASTGSCSIGYSPSPGSSSPCPRTPSSRSRC</sequence>
<evidence type="ECO:0000313" key="3">
    <source>
        <dbReference type="Proteomes" id="UP000006447"/>
    </source>
</evidence>
<gene>
    <name evidence="2" type="ORF">W59_30679</name>
</gene>
<proteinExistence type="predicted"/>
<organism evidence="2 3">
    <name type="scientific">Rhodococcus opacus RKJ300 = JCM 13270</name>
    <dbReference type="NCBI Taxonomy" id="1165867"/>
    <lineage>
        <taxon>Bacteria</taxon>
        <taxon>Bacillati</taxon>
        <taxon>Actinomycetota</taxon>
        <taxon>Actinomycetes</taxon>
        <taxon>Mycobacteriales</taxon>
        <taxon>Nocardiaceae</taxon>
        <taxon>Rhodococcus</taxon>
    </lineage>
</organism>
<dbReference type="Proteomes" id="UP000006447">
    <property type="component" value="Unassembled WGS sequence"/>
</dbReference>
<reference evidence="2 3" key="1">
    <citation type="journal article" date="2012" name="J. Bacteriol.">
        <title>Draft genome sequence of the nitrophenol-degrading actinomycete Rhodococcus imtechensis RKJ300.</title>
        <authorList>
            <person name="Vikram S."/>
            <person name="Kumar S."/>
            <person name="Subramanian S."/>
            <person name="Raghava G.P."/>
        </authorList>
    </citation>
    <scope>NUCLEOTIDE SEQUENCE [LARGE SCALE GENOMIC DNA]</scope>
    <source>
        <strain evidence="2 3">RKJ300</strain>
    </source>
</reference>
<dbReference type="AlphaFoldDB" id="I0WCM9"/>
<accession>I0WCM9</accession>
<dbReference type="Gene3D" id="3.40.630.30">
    <property type="match status" value="1"/>
</dbReference>